<comment type="caution">
    <text evidence="14">The sequence shown here is derived from an EMBL/GenBank/DDBJ whole genome shotgun (WGS) entry which is preliminary data.</text>
</comment>
<dbReference type="InterPro" id="IPR006664">
    <property type="entry name" value="OMP_bac"/>
</dbReference>
<keyword evidence="7" id="KW-0626">Porin</keyword>
<dbReference type="InterPro" id="IPR028974">
    <property type="entry name" value="TSP_type-3_rpt"/>
</dbReference>
<protein>
    <submittedName>
        <fullName evidence="14">OmpA family protein</fullName>
    </submittedName>
</protein>
<evidence type="ECO:0000256" key="3">
    <source>
        <dbReference type="ARBA" id="ARBA00022452"/>
    </source>
</evidence>
<evidence type="ECO:0000313" key="14">
    <source>
        <dbReference type="EMBL" id="MDT0497735.1"/>
    </source>
</evidence>
<dbReference type="PANTHER" id="PTHR30329">
    <property type="entry name" value="STATOR ELEMENT OF FLAGELLAR MOTOR COMPLEX"/>
    <property type="match status" value="1"/>
</dbReference>
<feature type="chain" id="PRO_5045607316" evidence="12">
    <location>
        <begin position="24"/>
        <end position="376"/>
    </location>
</feature>
<dbReference type="PRINTS" id="PR01023">
    <property type="entry name" value="NAFLGMOTY"/>
</dbReference>
<dbReference type="InterPro" id="IPR050330">
    <property type="entry name" value="Bact_OuterMem_StrucFunc"/>
</dbReference>
<dbReference type="InterPro" id="IPR036737">
    <property type="entry name" value="OmpA-like_sf"/>
</dbReference>
<feature type="domain" description="OmpA-like" evidence="13">
    <location>
        <begin position="260"/>
        <end position="376"/>
    </location>
</feature>
<dbReference type="PRINTS" id="PR01021">
    <property type="entry name" value="OMPADOMAIN"/>
</dbReference>
<feature type="region of interest" description="Disordered" evidence="11">
    <location>
        <begin position="342"/>
        <end position="366"/>
    </location>
</feature>
<evidence type="ECO:0000256" key="1">
    <source>
        <dbReference type="ARBA" id="ARBA00004571"/>
    </source>
</evidence>
<dbReference type="InterPro" id="IPR011250">
    <property type="entry name" value="OMP/PagP_B-barrel"/>
</dbReference>
<dbReference type="Pfam" id="PF00691">
    <property type="entry name" value="OmpA"/>
    <property type="match status" value="1"/>
</dbReference>
<keyword evidence="6" id="KW-0406">Ion transport</keyword>
<keyword evidence="15" id="KW-1185">Reference proteome</keyword>
<dbReference type="Pfam" id="PF02412">
    <property type="entry name" value="TSP_3"/>
    <property type="match status" value="2"/>
</dbReference>
<evidence type="ECO:0000256" key="11">
    <source>
        <dbReference type="SAM" id="MobiDB-lite"/>
    </source>
</evidence>
<evidence type="ECO:0000313" key="15">
    <source>
        <dbReference type="Proteomes" id="UP001254608"/>
    </source>
</evidence>
<dbReference type="CDD" id="cd07185">
    <property type="entry name" value="OmpA_C-like"/>
    <property type="match status" value="1"/>
</dbReference>
<keyword evidence="4" id="KW-0812">Transmembrane</keyword>
<dbReference type="InterPro" id="IPR006665">
    <property type="entry name" value="OmpA-like"/>
</dbReference>
<evidence type="ECO:0000256" key="10">
    <source>
        <dbReference type="PROSITE-ProRule" id="PRU00473"/>
    </source>
</evidence>
<evidence type="ECO:0000256" key="7">
    <source>
        <dbReference type="ARBA" id="ARBA00023114"/>
    </source>
</evidence>
<name>A0ABU2WIP7_9GAMM</name>
<evidence type="ECO:0000256" key="9">
    <source>
        <dbReference type="ARBA" id="ARBA00023237"/>
    </source>
</evidence>
<dbReference type="Gene3D" id="2.40.160.20">
    <property type="match status" value="1"/>
</dbReference>
<comment type="subcellular location">
    <subcellularLocation>
        <location evidence="1">Cell outer membrane</location>
        <topology evidence="1">Multi-pass membrane protein</topology>
    </subcellularLocation>
</comment>
<sequence length="376" mass="40602">MKAPKTMLACSLAILAPIGASHAQDMDQDYDSRPYVSILGSYIGPDTDRYDNDYGWGGRLLYGVPLSRWVNLELGGYGYFTEHEVDSHKDHTSGLSADLMFPFTQSAIRPFALLGGGYVHQNLAAKSDDDYYLNAGLGLLGDISDRVAMRTDVRYQYIDSDFGAVPGSDPLGDLMVNLGVQVALGDKPEPPAPPPPPPPPPDSDGDGVLDRVDQCPNTPAGVRVDSTGCPLDSDGDKVPDYMDRCPNTPVGLRVDSTGCVIEKQTIVLQNVNFEFDSAQLTASAKESLLKVARGLRDQTSMKVEIAGHTDSKGSDAYNMKLSDRRAASVREFLISQGVSSSQLSSRGYGEDDPVADNSTETGRAQNRRVEFRVLGK</sequence>
<evidence type="ECO:0000256" key="6">
    <source>
        <dbReference type="ARBA" id="ARBA00023065"/>
    </source>
</evidence>
<feature type="signal peptide" evidence="12">
    <location>
        <begin position="1"/>
        <end position="23"/>
    </location>
</feature>
<keyword evidence="5 12" id="KW-0732">Signal</keyword>
<evidence type="ECO:0000256" key="2">
    <source>
        <dbReference type="ARBA" id="ARBA00022448"/>
    </source>
</evidence>
<dbReference type="Gene3D" id="4.10.1080.10">
    <property type="entry name" value="TSP type-3 repeat"/>
    <property type="match status" value="1"/>
</dbReference>
<dbReference type="Proteomes" id="UP001254608">
    <property type="component" value="Unassembled WGS sequence"/>
</dbReference>
<dbReference type="PROSITE" id="PS51123">
    <property type="entry name" value="OMPA_2"/>
    <property type="match status" value="1"/>
</dbReference>
<dbReference type="EMBL" id="JAVRIC010000013">
    <property type="protein sequence ID" value="MDT0497735.1"/>
    <property type="molecule type" value="Genomic_DNA"/>
</dbReference>
<evidence type="ECO:0000259" key="13">
    <source>
        <dbReference type="PROSITE" id="PS51123"/>
    </source>
</evidence>
<dbReference type="SUPFAM" id="SSF56925">
    <property type="entry name" value="OMPA-like"/>
    <property type="match status" value="1"/>
</dbReference>
<keyword evidence="9" id="KW-0998">Cell outer membrane</keyword>
<dbReference type="Gene3D" id="3.30.1330.60">
    <property type="entry name" value="OmpA-like domain"/>
    <property type="match status" value="1"/>
</dbReference>
<dbReference type="SUPFAM" id="SSF103088">
    <property type="entry name" value="OmpA-like"/>
    <property type="match status" value="1"/>
</dbReference>
<keyword evidence="2" id="KW-0813">Transport</keyword>
<accession>A0ABU2WIP7</accession>
<dbReference type="Pfam" id="PF13505">
    <property type="entry name" value="OMP_b-brl"/>
    <property type="match status" value="1"/>
</dbReference>
<dbReference type="SUPFAM" id="SSF103647">
    <property type="entry name" value="TSP type-3 repeat"/>
    <property type="match status" value="1"/>
</dbReference>
<organism evidence="14 15">
    <name type="scientific">Banduia mediterranea</name>
    <dbReference type="NCBI Taxonomy" id="3075609"/>
    <lineage>
        <taxon>Bacteria</taxon>
        <taxon>Pseudomonadati</taxon>
        <taxon>Pseudomonadota</taxon>
        <taxon>Gammaproteobacteria</taxon>
        <taxon>Nevskiales</taxon>
        <taxon>Algiphilaceae</taxon>
        <taxon>Banduia</taxon>
    </lineage>
</organism>
<feature type="compositionally biased region" description="Pro residues" evidence="11">
    <location>
        <begin position="190"/>
        <end position="202"/>
    </location>
</feature>
<gene>
    <name evidence="14" type="ORF">RM530_10215</name>
</gene>
<proteinExistence type="predicted"/>
<dbReference type="InterPro" id="IPR003367">
    <property type="entry name" value="Thrombospondin_3-like_rpt"/>
</dbReference>
<reference evidence="14 15" key="1">
    <citation type="submission" date="2023-09" db="EMBL/GenBank/DDBJ databases">
        <authorList>
            <person name="Rey-Velasco X."/>
        </authorList>
    </citation>
    <scope>NUCLEOTIDE SEQUENCE [LARGE SCALE GENOMIC DNA]</scope>
    <source>
        <strain evidence="14 15">W345</strain>
    </source>
</reference>
<evidence type="ECO:0000256" key="12">
    <source>
        <dbReference type="SAM" id="SignalP"/>
    </source>
</evidence>
<keyword evidence="8 10" id="KW-0472">Membrane</keyword>
<dbReference type="RefSeq" id="WP_311365127.1">
    <property type="nucleotide sequence ID" value="NZ_JAVRIC010000013.1"/>
</dbReference>
<evidence type="ECO:0000256" key="5">
    <source>
        <dbReference type="ARBA" id="ARBA00022729"/>
    </source>
</evidence>
<keyword evidence="3" id="KW-1134">Transmembrane beta strand</keyword>
<evidence type="ECO:0000256" key="8">
    <source>
        <dbReference type="ARBA" id="ARBA00023136"/>
    </source>
</evidence>
<feature type="region of interest" description="Disordered" evidence="11">
    <location>
        <begin position="184"/>
        <end position="231"/>
    </location>
</feature>
<dbReference type="PANTHER" id="PTHR30329:SF21">
    <property type="entry name" value="LIPOPROTEIN YIAD-RELATED"/>
    <property type="match status" value="1"/>
</dbReference>
<evidence type="ECO:0000256" key="4">
    <source>
        <dbReference type="ARBA" id="ARBA00022692"/>
    </source>
</evidence>
<dbReference type="InterPro" id="IPR027385">
    <property type="entry name" value="Beta-barrel_OMP"/>
</dbReference>